<evidence type="ECO:0000256" key="5">
    <source>
        <dbReference type="ARBA" id="ARBA00022741"/>
    </source>
</evidence>
<dbReference type="PROSITE" id="PS00018">
    <property type="entry name" value="EF_HAND_1"/>
    <property type="match status" value="1"/>
</dbReference>
<dbReference type="InterPro" id="IPR036097">
    <property type="entry name" value="HisK_dim/P_sf"/>
</dbReference>
<dbReference type="PROSITE" id="PS50112">
    <property type="entry name" value="PAS"/>
    <property type="match status" value="1"/>
</dbReference>
<dbReference type="Proteomes" id="UP000534870">
    <property type="component" value="Unassembled WGS sequence"/>
</dbReference>
<evidence type="ECO:0000256" key="2">
    <source>
        <dbReference type="ARBA" id="ARBA00012438"/>
    </source>
</evidence>
<feature type="domain" description="PAS" evidence="10">
    <location>
        <begin position="40"/>
        <end position="86"/>
    </location>
</feature>
<dbReference type="InterPro" id="IPR004358">
    <property type="entry name" value="Sig_transdc_His_kin-like_C"/>
</dbReference>
<keyword evidence="6" id="KW-0418">Kinase</keyword>
<evidence type="ECO:0000313" key="12">
    <source>
        <dbReference type="Proteomes" id="UP000534870"/>
    </source>
</evidence>
<dbReference type="InterPro" id="IPR013767">
    <property type="entry name" value="PAS_fold"/>
</dbReference>
<keyword evidence="3" id="KW-0597">Phosphoprotein</keyword>
<comment type="catalytic activity">
    <reaction evidence="1">
        <text>ATP + protein L-histidine = ADP + protein N-phospho-L-histidine.</text>
        <dbReference type="EC" id="2.7.13.3"/>
    </reaction>
</comment>
<feature type="domain" description="Histidine kinase" evidence="9">
    <location>
        <begin position="340"/>
        <end position="556"/>
    </location>
</feature>
<dbReference type="GO" id="GO:0006355">
    <property type="term" value="P:regulation of DNA-templated transcription"/>
    <property type="evidence" value="ECO:0007669"/>
    <property type="project" value="InterPro"/>
</dbReference>
<dbReference type="PANTHER" id="PTHR43065:SF10">
    <property type="entry name" value="PEROXIDE STRESS-ACTIVATED HISTIDINE KINASE MAK3"/>
    <property type="match status" value="1"/>
</dbReference>
<dbReference type="Gene3D" id="3.30.565.10">
    <property type="entry name" value="Histidine kinase-like ATPase, C-terminal domain"/>
    <property type="match status" value="1"/>
</dbReference>
<dbReference type="CDD" id="cd00130">
    <property type="entry name" value="PAS"/>
    <property type="match status" value="1"/>
</dbReference>
<dbReference type="InterPro" id="IPR003661">
    <property type="entry name" value="HisK_dim/P_dom"/>
</dbReference>
<reference evidence="11 12" key="1">
    <citation type="submission" date="2020-06" db="EMBL/GenBank/DDBJ databases">
        <title>Description of novel acetic acid bacteria.</title>
        <authorList>
            <person name="Sombolestani A."/>
        </authorList>
    </citation>
    <scope>NUCLEOTIDE SEQUENCE [LARGE SCALE GENOMIC DNA]</scope>
    <source>
        <strain evidence="11 12">LMG 31431</strain>
    </source>
</reference>
<dbReference type="AlphaFoldDB" id="A0A7Y7ISN9"/>
<organism evidence="11 12">
    <name type="scientific">Nguyenibacter vanlangensis</name>
    <dbReference type="NCBI Taxonomy" id="1216886"/>
    <lineage>
        <taxon>Bacteria</taxon>
        <taxon>Pseudomonadati</taxon>
        <taxon>Pseudomonadota</taxon>
        <taxon>Alphaproteobacteria</taxon>
        <taxon>Acetobacterales</taxon>
        <taxon>Acetobacteraceae</taxon>
        <taxon>Nguyenibacter</taxon>
    </lineage>
</organism>
<dbReference type="RefSeq" id="WP_176638402.1">
    <property type="nucleotide sequence ID" value="NZ_JABXXP010000001.1"/>
</dbReference>
<dbReference type="SMART" id="SM00387">
    <property type="entry name" value="HATPase_c"/>
    <property type="match status" value="1"/>
</dbReference>
<dbReference type="InterPro" id="IPR005467">
    <property type="entry name" value="His_kinase_dom"/>
</dbReference>
<dbReference type="Pfam" id="PF02518">
    <property type="entry name" value="HATPase_c"/>
    <property type="match status" value="1"/>
</dbReference>
<comment type="caution">
    <text evidence="11">The sequence shown here is derived from an EMBL/GenBank/DDBJ whole genome shotgun (WGS) entry which is preliminary data.</text>
</comment>
<accession>A0A7Y7ISN9</accession>
<dbReference type="SUPFAM" id="SSF55874">
    <property type="entry name" value="ATPase domain of HSP90 chaperone/DNA topoisomerase II/histidine kinase"/>
    <property type="match status" value="1"/>
</dbReference>
<dbReference type="InterPro" id="IPR036890">
    <property type="entry name" value="HATPase_C_sf"/>
</dbReference>
<dbReference type="SUPFAM" id="SSF47384">
    <property type="entry name" value="Homodimeric domain of signal transducing histidine kinase"/>
    <property type="match status" value="1"/>
</dbReference>
<dbReference type="EC" id="2.7.13.3" evidence="2"/>
<dbReference type="EMBL" id="JABXXP010000001">
    <property type="protein sequence ID" value="NVN09606.1"/>
    <property type="molecule type" value="Genomic_DNA"/>
</dbReference>
<dbReference type="InterPro" id="IPR000014">
    <property type="entry name" value="PAS"/>
</dbReference>
<dbReference type="PROSITE" id="PS50109">
    <property type="entry name" value="HIS_KIN"/>
    <property type="match status" value="1"/>
</dbReference>
<keyword evidence="7" id="KW-0067">ATP-binding</keyword>
<dbReference type="Gene3D" id="3.30.450.20">
    <property type="entry name" value="PAS domain"/>
    <property type="match status" value="1"/>
</dbReference>
<dbReference type="InterPro" id="IPR035965">
    <property type="entry name" value="PAS-like_dom_sf"/>
</dbReference>
<dbReference type="Gene3D" id="1.10.287.130">
    <property type="match status" value="1"/>
</dbReference>
<gene>
    <name evidence="11" type="ORF">HUK84_00280</name>
</gene>
<evidence type="ECO:0000256" key="6">
    <source>
        <dbReference type="ARBA" id="ARBA00022777"/>
    </source>
</evidence>
<evidence type="ECO:0000256" key="8">
    <source>
        <dbReference type="ARBA" id="ARBA00023012"/>
    </source>
</evidence>
<dbReference type="Pfam" id="PF00989">
    <property type="entry name" value="PAS"/>
    <property type="match status" value="1"/>
</dbReference>
<sequence>MSIRDAVILGGFSLSIIGNVFAVTVRILRWRRKQREDAIRPTYETSAFDHAPVALAVRERHGTVRAWNRAAERLYGWPRDKIIGMNACSTLETTFSMDLADVVATLESDGRWAGHVEQKDMSGHSITALVQWESVRGSGGRPDLVVEANIDLTGDTAAIFGRLSEERYRTIFDTLAVGIWEHDFRAVKHELNRLHAEGIVDIRKYIKENKDFVARMRRTVTISNPNDAALKLFNIASRTDFFKNLSDFLIEDDSTFEHCILAIDGDETKFVCESDFRLATGENVTAIVALSFPSGAGYDRVTGCILDIREQRKMEAMIAATRAELEQALRVASLGELSATIAHEVNQPLAAVVNFAQAAQCWICAPVPNLLEAGAALTDVIEAAQNAAAVVRRVHTLLGKAKPEHAPIPVDQVISTAVLLAQGDAEAHGITIVQELQVPGSLVLGDRILLQQVIVNLLGNAIQAIDAFDPAFRRITLTMSANHERVVLTMSDTGGGFSPDGFEKAFQTFYTTRAQGMGLGLSICRSIIEAHNGTIEIANDDKSGGAVITIALPRAFATGII</sequence>
<dbReference type="PRINTS" id="PR00344">
    <property type="entry name" value="BCTRLSENSOR"/>
</dbReference>
<dbReference type="PANTHER" id="PTHR43065">
    <property type="entry name" value="SENSOR HISTIDINE KINASE"/>
    <property type="match status" value="1"/>
</dbReference>
<dbReference type="NCBIfam" id="TIGR00229">
    <property type="entry name" value="sensory_box"/>
    <property type="match status" value="1"/>
</dbReference>
<keyword evidence="5" id="KW-0547">Nucleotide-binding</keyword>
<dbReference type="SMART" id="SM00091">
    <property type="entry name" value="PAS"/>
    <property type="match status" value="1"/>
</dbReference>
<dbReference type="GO" id="GO:0000155">
    <property type="term" value="F:phosphorelay sensor kinase activity"/>
    <property type="evidence" value="ECO:0007669"/>
    <property type="project" value="InterPro"/>
</dbReference>
<evidence type="ECO:0000256" key="3">
    <source>
        <dbReference type="ARBA" id="ARBA00022553"/>
    </source>
</evidence>
<proteinExistence type="predicted"/>
<name>A0A7Y7ISN9_9PROT</name>
<evidence type="ECO:0000256" key="4">
    <source>
        <dbReference type="ARBA" id="ARBA00022679"/>
    </source>
</evidence>
<evidence type="ECO:0000259" key="10">
    <source>
        <dbReference type="PROSITE" id="PS50112"/>
    </source>
</evidence>
<keyword evidence="8" id="KW-0902">Two-component regulatory system</keyword>
<keyword evidence="4" id="KW-0808">Transferase</keyword>
<evidence type="ECO:0000313" key="11">
    <source>
        <dbReference type="EMBL" id="NVN09606.1"/>
    </source>
</evidence>
<dbReference type="InterPro" id="IPR018247">
    <property type="entry name" value="EF_Hand_1_Ca_BS"/>
</dbReference>
<dbReference type="InterPro" id="IPR003594">
    <property type="entry name" value="HATPase_dom"/>
</dbReference>
<dbReference type="CDD" id="cd00082">
    <property type="entry name" value="HisKA"/>
    <property type="match status" value="1"/>
</dbReference>
<dbReference type="GO" id="GO:0005524">
    <property type="term" value="F:ATP binding"/>
    <property type="evidence" value="ECO:0007669"/>
    <property type="project" value="UniProtKB-KW"/>
</dbReference>
<evidence type="ECO:0000259" key="9">
    <source>
        <dbReference type="PROSITE" id="PS50109"/>
    </source>
</evidence>
<evidence type="ECO:0000256" key="7">
    <source>
        <dbReference type="ARBA" id="ARBA00022840"/>
    </source>
</evidence>
<dbReference type="SUPFAM" id="SSF55785">
    <property type="entry name" value="PYP-like sensor domain (PAS domain)"/>
    <property type="match status" value="1"/>
</dbReference>
<evidence type="ECO:0000256" key="1">
    <source>
        <dbReference type="ARBA" id="ARBA00000085"/>
    </source>
</evidence>
<protein>
    <recommendedName>
        <fullName evidence="2">histidine kinase</fullName>
        <ecNumber evidence="2">2.7.13.3</ecNumber>
    </recommendedName>
</protein>